<keyword evidence="1" id="KW-0479">Metal-binding</keyword>
<keyword evidence="4" id="KW-1185">Reference proteome</keyword>
<dbReference type="PROSITE" id="PS50103">
    <property type="entry name" value="ZF_C3H1"/>
    <property type="match status" value="1"/>
</dbReference>
<dbReference type="Proteomes" id="UP001152300">
    <property type="component" value="Unassembled WGS sequence"/>
</dbReference>
<evidence type="ECO:0000313" key="4">
    <source>
        <dbReference type="Proteomes" id="UP001152300"/>
    </source>
</evidence>
<sequence>MVSLEVFQEQFHKLKEVEEGKDQLVEKLFIRIKELESNLTETKLHLEREQDTAKLYQSKLFDVQANLGRIEERIDSNSFVSVLIDGDCMTFCDDLVKSYQQGGLEAVQRLRTKVSEYVSKELELPIQTSIRIRIYANKKGLASAYIHNKILDSVDGLDMFIRGFNMGHPTCDFVDAGDGKECADSKLKECFNHDMADVQCRAVIFGGSADNGYARLLQPYVGDGAKSSRIVLLEGPPFAKELAMLKEKFFVARLPGVFRNTKLSTPRVSFSTTPPRSATPNTPSYAATVLSPAGSDAISIDGASDSLVTTPVRRNYPVLRNSKGQRLDSIIAPPQSLLNVMRSTKHCNMFHILGECPYDQCSFLHGTRLDKKGIDARRFISRYKPCPSKLKCQDEKCLLGHQCPEKACAKIGKGCRFTKEMHNVDRSRD</sequence>
<dbReference type="Pfam" id="PF25543">
    <property type="entry name" value="zf-CCCH_tandem"/>
    <property type="match status" value="1"/>
</dbReference>
<accession>A0A9X0DNM6</accession>
<reference evidence="3" key="1">
    <citation type="submission" date="2022-11" db="EMBL/GenBank/DDBJ databases">
        <title>Genome Resource of Sclerotinia nivalis Strain SnTB1, a Plant Pathogen Isolated from American Ginseng.</title>
        <authorList>
            <person name="Fan S."/>
        </authorList>
    </citation>
    <scope>NUCLEOTIDE SEQUENCE</scope>
    <source>
        <strain evidence="3">SnTB1</strain>
    </source>
</reference>
<dbReference type="EMBL" id="JAPEIS010000004">
    <property type="protein sequence ID" value="KAJ8067188.1"/>
    <property type="molecule type" value="Genomic_DNA"/>
</dbReference>
<dbReference type="PANTHER" id="PTHR37543">
    <property type="entry name" value="CCCH ZINC FINGER DNA BINDING PROTEIN (AFU_ORTHOLOGUE AFUA_5G12760)"/>
    <property type="match status" value="1"/>
</dbReference>
<proteinExistence type="predicted"/>
<name>A0A9X0DNM6_9HELO</name>
<dbReference type="Pfam" id="PF25540">
    <property type="entry name" value="DUF7923"/>
    <property type="match status" value="1"/>
</dbReference>
<comment type="caution">
    <text evidence="3">The sequence shown here is derived from an EMBL/GenBank/DDBJ whole genome shotgun (WGS) entry which is preliminary data.</text>
</comment>
<feature type="zinc finger region" description="C3H1-type" evidence="1">
    <location>
        <begin position="341"/>
        <end position="368"/>
    </location>
</feature>
<evidence type="ECO:0000256" key="1">
    <source>
        <dbReference type="PROSITE-ProRule" id="PRU00723"/>
    </source>
</evidence>
<dbReference type="PANTHER" id="PTHR37543:SF1">
    <property type="entry name" value="CCCH ZINC FINGER DNA BINDING PROTEIN (AFU_ORTHOLOGUE AFUA_5G12760)"/>
    <property type="match status" value="1"/>
</dbReference>
<organism evidence="3 4">
    <name type="scientific">Sclerotinia nivalis</name>
    <dbReference type="NCBI Taxonomy" id="352851"/>
    <lineage>
        <taxon>Eukaryota</taxon>
        <taxon>Fungi</taxon>
        <taxon>Dikarya</taxon>
        <taxon>Ascomycota</taxon>
        <taxon>Pezizomycotina</taxon>
        <taxon>Leotiomycetes</taxon>
        <taxon>Helotiales</taxon>
        <taxon>Sclerotiniaceae</taxon>
        <taxon>Sclerotinia</taxon>
    </lineage>
</organism>
<dbReference type="InterPro" id="IPR057683">
    <property type="entry name" value="DUF7923"/>
</dbReference>
<dbReference type="GO" id="GO:0008270">
    <property type="term" value="F:zinc ion binding"/>
    <property type="evidence" value="ECO:0007669"/>
    <property type="project" value="UniProtKB-KW"/>
</dbReference>
<feature type="domain" description="C3H1-type" evidence="2">
    <location>
        <begin position="341"/>
        <end position="368"/>
    </location>
</feature>
<protein>
    <recommendedName>
        <fullName evidence="2">C3H1-type domain-containing protein</fullName>
    </recommendedName>
</protein>
<evidence type="ECO:0000313" key="3">
    <source>
        <dbReference type="EMBL" id="KAJ8067188.1"/>
    </source>
</evidence>
<gene>
    <name evidence="3" type="ORF">OCU04_004552</name>
</gene>
<evidence type="ECO:0000259" key="2">
    <source>
        <dbReference type="PROSITE" id="PS50103"/>
    </source>
</evidence>
<keyword evidence="1" id="KW-0863">Zinc-finger</keyword>
<keyword evidence="1" id="KW-0862">Zinc</keyword>
<dbReference type="InterPro" id="IPR000571">
    <property type="entry name" value="Znf_CCCH"/>
</dbReference>
<dbReference type="OrthoDB" id="3512845at2759"/>
<dbReference type="AlphaFoldDB" id="A0A9X0DNM6"/>
<dbReference type="InterPro" id="IPR057654">
    <property type="entry name" value="Znf-CCCH_tandem"/>
</dbReference>